<reference evidence="2" key="1">
    <citation type="submission" date="2019-08" db="EMBL/GenBank/DDBJ databases">
        <authorList>
            <person name="Kucharzyk K."/>
            <person name="Murdoch R.W."/>
            <person name="Higgins S."/>
            <person name="Loffler F."/>
        </authorList>
    </citation>
    <scope>NUCLEOTIDE SEQUENCE</scope>
</reference>
<comment type="caution">
    <text evidence="2">The sequence shown here is derived from an EMBL/GenBank/DDBJ whole genome shotgun (WGS) entry which is preliminary data.</text>
</comment>
<name>A0A645ESR5_9ZZZZ</name>
<organism evidence="2">
    <name type="scientific">bioreactor metagenome</name>
    <dbReference type="NCBI Taxonomy" id="1076179"/>
    <lineage>
        <taxon>unclassified sequences</taxon>
        <taxon>metagenomes</taxon>
        <taxon>ecological metagenomes</taxon>
    </lineage>
</organism>
<sequence length="79" mass="8901">MFQQQQKDQRTKNGIHGGGHRQHAFVGEDVHNGHARGDEAQQRVDVEEQKITLLAAVEQGCLQSLLKPKEELLHKHQTG</sequence>
<proteinExistence type="predicted"/>
<dbReference type="AlphaFoldDB" id="A0A645ESR5"/>
<evidence type="ECO:0000313" key="2">
    <source>
        <dbReference type="EMBL" id="MPN04239.1"/>
    </source>
</evidence>
<gene>
    <name evidence="2" type="ORF">SDC9_151475</name>
</gene>
<protein>
    <submittedName>
        <fullName evidence="2">Uncharacterized protein</fullName>
    </submittedName>
</protein>
<evidence type="ECO:0000256" key="1">
    <source>
        <dbReference type="SAM" id="MobiDB-lite"/>
    </source>
</evidence>
<feature type="region of interest" description="Disordered" evidence="1">
    <location>
        <begin position="1"/>
        <end position="43"/>
    </location>
</feature>
<feature type="compositionally biased region" description="Basic and acidic residues" evidence="1">
    <location>
        <begin position="26"/>
        <end position="43"/>
    </location>
</feature>
<dbReference type="EMBL" id="VSSQ01050164">
    <property type="protein sequence ID" value="MPN04239.1"/>
    <property type="molecule type" value="Genomic_DNA"/>
</dbReference>
<accession>A0A645ESR5</accession>